<evidence type="ECO:0000256" key="1">
    <source>
        <dbReference type="SAM" id="MobiDB-lite"/>
    </source>
</evidence>
<evidence type="ECO:0008006" key="3">
    <source>
        <dbReference type="Google" id="ProtNLM"/>
    </source>
</evidence>
<sequence>MRPGDTIALVAPSRPSDPQRLSRAAVLLQDRGY</sequence>
<name>A0A382QTR7_9ZZZZ</name>
<accession>A0A382QTR7</accession>
<dbReference type="AlphaFoldDB" id="A0A382QTR7"/>
<reference evidence="2" key="1">
    <citation type="submission" date="2018-05" db="EMBL/GenBank/DDBJ databases">
        <authorList>
            <person name="Lanie J.A."/>
            <person name="Ng W.-L."/>
            <person name="Kazmierczak K.M."/>
            <person name="Andrzejewski T.M."/>
            <person name="Davidsen T.M."/>
            <person name="Wayne K.J."/>
            <person name="Tettelin H."/>
            <person name="Glass J.I."/>
            <person name="Rusch D."/>
            <person name="Podicherti R."/>
            <person name="Tsui H.-C.T."/>
            <person name="Winkler M.E."/>
        </authorList>
    </citation>
    <scope>NUCLEOTIDE SEQUENCE</scope>
</reference>
<dbReference type="EMBL" id="UINC01116168">
    <property type="protein sequence ID" value="SVC87721.1"/>
    <property type="molecule type" value="Genomic_DNA"/>
</dbReference>
<proteinExistence type="predicted"/>
<dbReference type="Gene3D" id="3.40.50.10740">
    <property type="entry name" value="Class I glutamine amidotransferase-like"/>
    <property type="match status" value="1"/>
</dbReference>
<feature type="non-terminal residue" evidence="2">
    <location>
        <position position="33"/>
    </location>
</feature>
<evidence type="ECO:0000313" key="2">
    <source>
        <dbReference type="EMBL" id="SVC87721.1"/>
    </source>
</evidence>
<gene>
    <name evidence="2" type="ORF">METZ01_LOCUS340575</name>
</gene>
<protein>
    <recommendedName>
        <fullName evidence="3">LD-carboxypeptidase N-terminal domain-containing protein</fullName>
    </recommendedName>
</protein>
<dbReference type="InterPro" id="IPR027478">
    <property type="entry name" value="LdcA_N"/>
</dbReference>
<feature type="region of interest" description="Disordered" evidence="1">
    <location>
        <begin position="1"/>
        <end position="21"/>
    </location>
</feature>
<organism evidence="2">
    <name type="scientific">marine metagenome</name>
    <dbReference type="NCBI Taxonomy" id="408172"/>
    <lineage>
        <taxon>unclassified sequences</taxon>
        <taxon>metagenomes</taxon>
        <taxon>ecological metagenomes</taxon>
    </lineage>
</organism>